<accession>A0AB74A3S1</accession>
<gene>
    <name evidence="1" type="ORF">ALQ98_200020</name>
</gene>
<reference evidence="1 2" key="1">
    <citation type="submission" date="2018-08" db="EMBL/GenBank/DDBJ databases">
        <title>Recombination of ecologically and evolutionarily significant loci maintains genetic cohesion in the Pseudomonas syringae species complex.</title>
        <authorList>
            <person name="Dillon M."/>
            <person name="Thakur S."/>
            <person name="Almeida R.N.D."/>
            <person name="Weir B.S."/>
            <person name="Guttman D.S."/>
        </authorList>
    </citation>
    <scope>NUCLEOTIDE SEQUENCE [LARGE SCALE GENOMIC DNA]</scope>
    <source>
        <strain evidence="1 2">ICMP 3946</strain>
    </source>
</reference>
<dbReference type="Proteomes" id="UP000267978">
    <property type="component" value="Unassembled WGS sequence"/>
</dbReference>
<dbReference type="EMBL" id="RBNO01000076">
    <property type="protein sequence ID" value="RML24911.1"/>
    <property type="molecule type" value="Genomic_DNA"/>
</dbReference>
<evidence type="ECO:0000313" key="1">
    <source>
        <dbReference type="EMBL" id="RML24911.1"/>
    </source>
</evidence>
<protein>
    <submittedName>
        <fullName evidence="1">Uncharacterized protein</fullName>
    </submittedName>
</protein>
<organism evidence="1 2">
    <name type="scientific">Pseudomonas syringae pv. lapsa</name>
    <dbReference type="NCBI Taxonomy" id="199201"/>
    <lineage>
        <taxon>Bacteria</taxon>
        <taxon>Pseudomonadati</taxon>
        <taxon>Pseudomonadota</taxon>
        <taxon>Gammaproteobacteria</taxon>
        <taxon>Pseudomonadales</taxon>
        <taxon>Pseudomonadaceae</taxon>
        <taxon>Pseudomonas</taxon>
        <taxon>Pseudomonas syringae</taxon>
    </lineage>
</organism>
<name>A0AB74A3S1_PSESX</name>
<proteinExistence type="predicted"/>
<comment type="caution">
    <text evidence="1">The sequence shown here is derived from an EMBL/GenBank/DDBJ whole genome shotgun (WGS) entry which is preliminary data.</text>
</comment>
<evidence type="ECO:0000313" key="2">
    <source>
        <dbReference type="Proteomes" id="UP000267978"/>
    </source>
</evidence>
<dbReference type="AlphaFoldDB" id="A0AB74A3S1"/>
<sequence>MPHDLFGLPLLGEEYCKELEQMVPCLDLNRRLATLVL</sequence>